<dbReference type="EMBL" id="UFQQ01000008">
    <property type="protein sequence ID" value="SSW90662.1"/>
    <property type="molecule type" value="Genomic_DNA"/>
</dbReference>
<dbReference type="PIRSF" id="PIRSF018634">
    <property type="entry name" value="UCP018634"/>
    <property type="match status" value="1"/>
</dbReference>
<dbReference type="InterPro" id="IPR009387">
    <property type="entry name" value="HigB-2"/>
</dbReference>
<evidence type="ECO:0000313" key="3">
    <source>
        <dbReference type="Proteomes" id="UP000252631"/>
    </source>
</evidence>
<dbReference type="AlphaFoldDB" id="A0A336JME9"/>
<dbReference type="Proteomes" id="UP000256343">
    <property type="component" value="Unassembled WGS sequence"/>
</dbReference>
<name>A0A336JME9_9BRAD</name>
<proteinExistence type="predicted"/>
<dbReference type="EMBL" id="QRDT01000008">
    <property type="protein sequence ID" value="RED36102.1"/>
    <property type="molecule type" value="Genomic_DNA"/>
</dbReference>
<reference evidence="2 3" key="1">
    <citation type="submission" date="2017-08" db="EMBL/GenBank/DDBJ databases">
        <authorList>
            <person name="de Groot N.N."/>
        </authorList>
    </citation>
    <scope>NUCLEOTIDE SEQUENCE [LARGE SCALE GENOMIC DNA]</scope>
    <source>
        <strain evidence="2 3">JA575</strain>
    </source>
</reference>
<sequence>MRVFKTKAFARFARRERISDPRLLDAVQRAERGLIDADLGCGVIKQRIARPGEGRSGGLRVLAAWRRTARAVFLFGFAKSTRSNIDDDELATAQEIAQIWLDADPRAIAKALADGIIVEIDIDHEEEG</sequence>
<dbReference type="Proteomes" id="UP000252631">
    <property type="component" value="Unassembled WGS sequence"/>
</dbReference>
<reference evidence="1 4" key="2">
    <citation type="submission" date="2018-07" db="EMBL/GenBank/DDBJ databases">
        <title>Genomic Encyclopedia of Archaeal and Bacterial Type Strains, Phase II (KMG-II): from individual species to whole genera.</title>
        <authorList>
            <person name="Goeker M."/>
        </authorList>
    </citation>
    <scope>NUCLEOTIDE SEQUENCE [LARGE SCALE GENOMIC DNA]</scope>
    <source>
        <strain evidence="1 4">JA575</strain>
    </source>
</reference>
<accession>A0A336JME9</accession>
<dbReference type="Pfam" id="PF06296">
    <property type="entry name" value="RelE"/>
    <property type="match status" value="1"/>
</dbReference>
<gene>
    <name evidence="1" type="ORF">BJ125_10835</name>
    <name evidence="2" type="ORF">SAMN05892882_10835</name>
</gene>
<dbReference type="RefSeq" id="WP_114357746.1">
    <property type="nucleotide sequence ID" value="NZ_QRDT01000008.1"/>
</dbReference>
<dbReference type="OrthoDB" id="9812066at2"/>
<organism evidence="2 3">
    <name type="scientific">Rhodopseudomonas pentothenatexigens</name>
    <dbReference type="NCBI Taxonomy" id="999699"/>
    <lineage>
        <taxon>Bacteria</taxon>
        <taxon>Pseudomonadati</taxon>
        <taxon>Pseudomonadota</taxon>
        <taxon>Alphaproteobacteria</taxon>
        <taxon>Hyphomicrobiales</taxon>
        <taxon>Nitrobacteraceae</taxon>
        <taxon>Rhodopseudomonas</taxon>
    </lineage>
</organism>
<evidence type="ECO:0008006" key="5">
    <source>
        <dbReference type="Google" id="ProtNLM"/>
    </source>
</evidence>
<evidence type="ECO:0000313" key="1">
    <source>
        <dbReference type="EMBL" id="RED36102.1"/>
    </source>
</evidence>
<evidence type="ECO:0000313" key="2">
    <source>
        <dbReference type="EMBL" id="SSW90662.1"/>
    </source>
</evidence>
<protein>
    <recommendedName>
        <fullName evidence="5">RelE toxin of RelEB toxin-antitoxin system</fullName>
    </recommendedName>
</protein>
<keyword evidence="4" id="KW-1185">Reference proteome</keyword>
<evidence type="ECO:0000313" key="4">
    <source>
        <dbReference type="Proteomes" id="UP000256343"/>
    </source>
</evidence>